<name>A0A7N2MBE0_QUELO</name>
<dbReference type="GO" id="GO:0006383">
    <property type="term" value="P:transcription by RNA polymerase III"/>
    <property type="evidence" value="ECO:0007669"/>
    <property type="project" value="InterPro"/>
</dbReference>
<feature type="domain" description="Transcription factor TFIIIC triple barrel" evidence="1">
    <location>
        <begin position="37"/>
        <end position="101"/>
    </location>
</feature>
<dbReference type="AlphaFoldDB" id="A0A7N2MBE0"/>
<dbReference type="Gramene" id="QL08p019954:mrna">
    <property type="protein sequence ID" value="QL08p019954:mrna"/>
    <property type="gene ID" value="QL08p019954"/>
</dbReference>
<reference evidence="2 3" key="1">
    <citation type="journal article" date="2016" name="G3 (Bethesda)">
        <title>First Draft Assembly and Annotation of the Genome of a California Endemic Oak Quercus lobata Nee (Fagaceae).</title>
        <authorList>
            <person name="Sork V.L."/>
            <person name="Fitz-Gibbon S.T."/>
            <person name="Puiu D."/>
            <person name="Crepeau M."/>
            <person name="Gugger P.F."/>
            <person name="Sherman R."/>
            <person name="Stevens K."/>
            <person name="Langley C.H."/>
            <person name="Pellegrini M."/>
            <person name="Salzberg S.L."/>
        </authorList>
    </citation>
    <scope>NUCLEOTIDE SEQUENCE [LARGE SCALE GENOMIC DNA]</scope>
    <source>
        <strain evidence="2 3">cv. SW786</strain>
    </source>
</reference>
<dbReference type="Pfam" id="PF10419">
    <property type="entry name" value="TFIIIC_sub6"/>
    <property type="match status" value="1"/>
</dbReference>
<dbReference type="GO" id="GO:0000127">
    <property type="term" value="C:transcription factor TFIIIC complex"/>
    <property type="evidence" value="ECO:0007669"/>
    <property type="project" value="TreeGrafter"/>
</dbReference>
<accession>A0A7N2MBE0</accession>
<evidence type="ECO:0000313" key="2">
    <source>
        <dbReference type="EnsemblPlants" id="QL08p019954:mrna"/>
    </source>
</evidence>
<dbReference type="EnsemblPlants" id="QL08p019954:mrna">
    <property type="protein sequence ID" value="QL08p019954:mrna"/>
    <property type="gene ID" value="QL08p019954"/>
</dbReference>
<reference evidence="2" key="2">
    <citation type="submission" date="2021-01" db="UniProtKB">
        <authorList>
            <consortium name="EnsemblPlants"/>
        </authorList>
    </citation>
    <scope>IDENTIFICATION</scope>
</reference>
<dbReference type="EMBL" id="LRBV02000008">
    <property type="status" value="NOT_ANNOTATED_CDS"/>
    <property type="molecule type" value="Genomic_DNA"/>
</dbReference>
<dbReference type="OMA" id="ILISHQM"/>
<evidence type="ECO:0000313" key="3">
    <source>
        <dbReference type="Proteomes" id="UP000594261"/>
    </source>
</evidence>
<organism evidence="2 3">
    <name type="scientific">Quercus lobata</name>
    <name type="common">Valley oak</name>
    <dbReference type="NCBI Taxonomy" id="97700"/>
    <lineage>
        <taxon>Eukaryota</taxon>
        <taxon>Viridiplantae</taxon>
        <taxon>Streptophyta</taxon>
        <taxon>Embryophyta</taxon>
        <taxon>Tracheophyta</taxon>
        <taxon>Spermatophyta</taxon>
        <taxon>Magnoliopsida</taxon>
        <taxon>eudicotyledons</taxon>
        <taxon>Gunneridae</taxon>
        <taxon>Pentapetalae</taxon>
        <taxon>rosids</taxon>
        <taxon>fabids</taxon>
        <taxon>Fagales</taxon>
        <taxon>Fagaceae</taxon>
        <taxon>Quercus</taxon>
    </lineage>
</organism>
<proteinExistence type="predicted"/>
<keyword evidence="3" id="KW-1185">Reference proteome</keyword>
<dbReference type="PANTHER" id="PTHR21860">
    <property type="entry name" value="TRANSCRIPTION INITIATION FACTOR IIIC TFIIIC , POLYPEPTIDE 6-RELATED"/>
    <property type="match status" value="1"/>
</dbReference>
<dbReference type="InterPro" id="IPR042771">
    <property type="entry name" value="GTF3C6-like"/>
</dbReference>
<dbReference type="InParanoid" id="A0A7N2MBE0"/>
<protein>
    <recommendedName>
        <fullName evidence="1">Transcription factor TFIIIC triple barrel domain-containing protein</fullName>
    </recommendedName>
</protein>
<dbReference type="PANTHER" id="PTHR21860:SF2">
    <property type="entry name" value="GENERAL TRANSCRIPTION FACTOR 3C POLYPEPTIDE 6"/>
    <property type="match status" value="1"/>
</dbReference>
<dbReference type="Proteomes" id="UP000594261">
    <property type="component" value="Chromosome 8"/>
</dbReference>
<dbReference type="InterPro" id="IPR019481">
    <property type="entry name" value="TFIIIC_triple_barrel"/>
</dbReference>
<evidence type="ECO:0000259" key="1">
    <source>
        <dbReference type="Pfam" id="PF10419"/>
    </source>
</evidence>
<sequence>MESGYLELATQRTPFPISVVRLASLFPLWILVFVQIGEYEETIGTCLVFTEEDGNPVVHEEVGPSEANLFSGKCIIDPNQTPSKQVKPVTQLQKILKFRLATDADIQCSTAEQTK</sequence>